<accession>U3L0H2</accession>
<reference evidence="2" key="1">
    <citation type="submission" date="2012-08" db="EMBL/GenBank/DDBJ databases">
        <title>Transcriptome analysis reveals the diversity of conotoxins produced by Conus flavidus.</title>
        <authorList>
            <person name="Lu A."/>
            <person name="Xu S."/>
            <person name="Chi C."/>
            <person name="Wang C."/>
        </authorList>
    </citation>
    <scope>NUCLEOTIDE SEQUENCE</scope>
</reference>
<evidence type="ECO:0000313" key="2">
    <source>
        <dbReference type="EMBL" id="AFU50812.1"/>
    </source>
</evidence>
<protein>
    <submittedName>
        <fullName evidence="2">V-conotoxin peptide Fla15.9</fullName>
    </submittedName>
</protein>
<feature type="non-terminal residue" evidence="2">
    <location>
        <position position="78"/>
    </location>
</feature>
<feature type="chain" id="PRO_5004646120" evidence="1">
    <location>
        <begin position="25"/>
        <end position="78"/>
    </location>
</feature>
<organism evidence="2">
    <name type="scientific">Conus flavidus</name>
    <name type="common">Yellow Pacific cone</name>
    <dbReference type="NCBI Taxonomy" id="101302"/>
    <lineage>
        <taxon>Eukaryota</taxon>
        <taxon>Metazoa</taxon>
        <taxon>Spiralia</taxon>
        <taxon>Lophotrochozoa</taxon>
        <taxon>Mollusca</taxon>
        <taxon>Gastropoda</taxon>
        <taxon>Caenogastropoda</taxon>
        <taxon>Neogastropoda</taxon>
        <taxon>Conoidea</taxon>
        <taxon>Conidae</taxon>
        <taxon>Conus</taxon>
        <taxon>Virgiconus</taxon>
    </lineage>
</organism>
<evidence type="ECO:0000256" key="1">
    <source>
        <dbReference type="SAM" id="SignalP"/>
    </source>
</evidence>
<dbReference type="EMBL" id="JX499128">
    <property type="protein sequence ID" value="AFU50812.1"/>
    <property type="molecule type" value="mRNA"/>
</dbReference>
<keyword evidence="1" id="KW-0732">Signal</keyword>
<gene>
    <name evidence="2" type="primary">Fla15.9</name>
</gene>
<name>U3L0H2_CONFL</name>
<sequence length="78" mass="8305">MSTPRMTPFILLLLFSLTIRCGDGKAIQGDRDPSASLLTGDKNHDLSVQIDCGTCDGEECCGVCICSFGNCSCTPWGK</sequence>
<feature type="signal peptide" evidence="1">
    <location>
        <begin position="1"/>
        <end position="24"/>
    </location>
</feature>
<proteinExistence type="evidence at transcript level"/>
<dbReference type="AlphaFoldDB" id="U3L0H2"/>